<dbReference type="RefSeq" id="WP_053143212.1">
    <property type="nucleotide sequence ID" value="NZ_CP012383.1"/>
</dbReference>
<evidence type="ECO:0000313" key="1">
    <source>
        <dbReference type="EMBL" id="AKZ60721.1"/>
    </source>
</evidence>
<gene>
    <name evidence="1" type="ORF">SAM23877_p012</name>
</gene>
<sequence>MNRDNPNENDLRLMALIEQILGLSQDTEVAGRIMLLGPTGQFIGDASLSTADLEAATEALAQWNATKAAHQETLPPAPTVAVDPVLEAELEEYCIGLDAGFLMQVAQEDPNCAVAAFDEAVSDWDGEL</sequence>
<keyword evidence="1" id="KW-0614">Plasmid</keyword>
<dbReference type="AlphaFoldDB" id="A0A0K2B6C6"/>
<accession>A0A0K2B6C6</accession>
<geneLocation type="plasmid" evidence="1 2">
    <name>pSAM1</name>
</geneLocation>
<reference evidence="2" key="1">
    <citation type="journal article" date="2015" name="J. Biotechnol.">
        <title>Complete genome sequence of Streptomyces ambofaciens ATCC 23877, the spiramycin producer.</title>
        <authorList>
            <person name="Thibessard A."/>
            <person name="Haas D."/>
            <person name="Gerbaud C."/>
            <person name="Aigle B."/>
            <person name="Lautru S."/>
            <person name="Pernodet J.L."/>
            <person name="Leblond P."/>
        </authorList>
    </citation>
    <scope>NUCLEOTIDE SEQUENCE [LARGE SCALE GENOMIC DNA]</scope>
    <source>
        <strain evidence="2">ATCC 23877 / 3486 / DSM 40053 / JCM 4204 / NBRC 12836 / NRRL B-2516</strain>
        <plasmid evidence="2">pSAM1</plasmid>
    </source>
</reference>
<organism evidence="1 2">
    <name type="scientific">Streptomyces ambofaciens (strain ATCC 23877 / 3486 / DSM 40053 / JCM 4204 / NBRC 12836 / NRRL B-2516)</name>
    <dbReference type="NCBI Taxonomy" id="278992"/>
    <lineage>
        <taxon>Bacteria</taxon>
        <taxon>Bacillati</taxon>
        <taxon>Actinomycetota</taxon>
        <taxon>Actinomycetes</taxon>
        <taxon>Kitasatosporales</taxon>
        <taxon>Streptomycetaceae</taxon>
        <taxon>Streptomyces</taxon>
    </lineage>
</organism>
<proteinExistence type="predicted"/>
<name>A0A0K2B6C6_STRA7</name>
<dbReference type="EMBL" id="CP012383">
    <property type="protein sequence ID" value="AKZ60721.1"/>
    <property type="molecule type" value="Genomic_DNA"/>
</dbReference>
<dbReference type="Proteomes" id="UP000061018">
    <property type="component" value="Plasmid pSAM1"/>
</dbReference>
<protein>
    <submittedName>
        <fullName evidence="1">Uncharacterized protein</fullName>
    </submittedName>
</protein>
<evidence type="ECO:0000313" key="2">
    <source>
        <dbReference type="Proteomes" id="UP000061018"/>
    </source>
</evidence>
<dbReference type="KEGG" id="samb:SAM23877_p012"/>